<feature type="transmembrane region" description="Helical" evidence="1">
    <location>
        <begin position="146"/>
        <end position="163"/>
    </location>
</feature>
<feature type="transmembrane region" description="Helical" evidence="1">
    <location>
        <begin position="35"/>
        <end position="51"/>
    </location>
</feature>
<feature type="transmembrane region" description="Helical" evidence="1">
    <location>
        <begin position="12"/>
        <end position="29"/>
    </location>
</feature>
<dbReference type="Proteomes" id="UP001597139">
    <property type="component" value="Unassembled WGS sequence"/>
</dbReference>
<protein>
    <recommendedName>
        <fullName evidence="4">Major facilitator superfamily (MFS) profile domain-containing protein</fullName>
    </recommendedName>
</protein>
<proteinExistence type="predicted"/>
<dbReference type="Pfam" id="PF24363">
    <property type="entry name" value="DUF7519"/>
    <property type="match status" value="1"/>
</dbReference>
<sequence length="164" mass="16014">MSEITRQPSRFGMVVAAGFALLAVAATAVVELGGAAAVAAGTAVLLVGLVVPSRRLLTNGVGVMLLGVLYAGYTGAPAFPLLVGALGAVLAWDTASNAVSVGEQLGRESPTMRGEAVHAAGSFVVGSLAVAVGYGVFLAAAGGQPIAAVFLLVVGAVALVTALR</sequence>
<feature type="transmembrane region" description="Helical" evidence="1">
    <location>
        <begin position="79"/>
        <end position="95"/>
    </location>
</feature>
<comment type="caution">
    <text evidence="2">The sequence shown here is derived from an EMBL/GenBank/DDBJ whole genome shotgun (WGS) entry which is preliminary data.</text>
</comment>
<dbReference type="EMBL" id="JBHUCZ010000001">
    <property type="protein sequence ID" value="MFD1565872.1"/>
    <property type="molecule type" value="Genomic_DNA"/>
</dbReference>
<feature type="transmembrane region" description="Helical" evidence="1">
    <location>
        <begin position="116"/>
        <end position="140"/>
    </location>
</feature>
<keyword evidence="1" id="KW-0812">Transmembrane</keyword>
<keyword evidence="3" id="KW-1185">Reference proteome</keyword>
<organism evidence="2 3">
    <name type="scientific">Halolamina litorea</name>
    <dbReference type="NCBI Taxonomy" id="1515593"/>
    <lineage>
        <taxon>Archaea</taxon>
        <taxon>Methanobacteriati</taxon>
        <taxon>Methanobacteriota</taxon>
        <taxon>Stenosarchaea group</taxon>
        <taxon>Halobacteria</taxon>
        <taxon>Halobacteriales</taxon>
        <taxon>Haloferacaceae</taxon>
    </lineage>
</organism>
<dbReference type="AlphaFoldDB" id="A0ABD6BLF6"/>
<reference evidence="2 3" key="1">
    <citation type="journal article" date="2019" name="Int. J. Syst. Evol. Microbiol.">
        <title>The Global Catalogue of Microorganisms (GCM) 10K type strain sequencing project: providing services to taxonomists for standard genome sequencing and annotation.</title>
        <authorList>
            <consortium name="The Broad Institute Genomics Platform"/>
            <consortium name="The Broad Institute Genome Sequencing Center for Infectious Disease"/>
            <person name="Wu L."/>
            <person name="Ma J."/>
        </authorList>
    </citation>
    <scope>NUCLEOTIDE SEQUENCE [LARGE SCALE GENOMIC DNA]</scope>
    <source>
        <strain evidence="2 3">CGMCC 1.12859</strain>
    </source>
</reference>
<name>A0ABD6BLF6_9EURY</name>
<evidence type="ECO:0000313" key="2">
    <source>
        <dbReference type="EMBL" id="MFD1565872.1"/>
    </source>
</evidence>
<dbReference type="InterPro" id="IPR055941">
    <property type="entry name" value="DUF7519"/>
</dbReference>
<dbReference type="RefSeq" id="WP_267645114.1">
    <property type="nucleotide sequence ID" value="NZ_JANHGR010000001.1"/>
</dbReference>
<accession>A0ABD6BLF6</accession>
<keyword evidence="1" id="KW-1133">Transmembrane helix</keyword>
<evidence type="ECO:0000256" key="1">
    <source>
        <dbReference type="SAM" id="Phobius"/>
    </source>
</evidence>
<evidence type="ECO:0008006" key="4">
    <source>
        <dbReference type="Google" id="ProtNLM"/>
    </source>
</evidence>
<keyword evidence="1" id="KW-0472">Membrane</keyword>
<evidence type="ECO:0000313" key="3">
    <source>
        <dbReference type="Proteomes" id="UP001597139"/>
    </source>
</evidence>
<gene>
    <name evidence="2" type="ORF">ACFSAU_00045</name>
</gene>